<organism evidence="10 11">
    <name type="scientific">Aureobasidium melanogenum</name>
    <name type="common">Aureobasidium pullulans var. melanogenum</name>
    <dbReference type="NCBI Taxonomy" id="46634"/>
    <lineage>
        <taxon>Eukaryota</taxon>
        <taxon>Fungi</taxon>
        <taxon>Dikarya</taxon>
        <taxon>Ascomycota</taxon>
        <taxon>Pezizomycotina</taxon>
        <taxon>Dothideomycetes</taxon>
        <taxon>Dothideomycetidae</taxon>
        <taxon>Dothideales</taxon>
        <taxon>Saccotheciaceae</taxon>
        <taxon>Aureobasidium</taxon>
    </lineage>
</organism>
<dbReference type="GO" id="GO:0005351">
    <property type="term" value="F:carbohydrate:proton symporter activity"/>
    <property type="evidence" value="ECO:0007669"/>
    <property type="project" value="TreeGrafter"/>
</dbReference>
<dbReference type="GO" id="GO:0016020">
    <property type="term" value="C:membrane"/>
    <property type="evidence" value="ECO:0007669"/>
    <property type="project" value="UniProtKB-SubCell"/>
</dbReference>
<dbReference type="Proteomes" id="UP000729357">
    <property type="component" value="Unassembled WGS sequence"/>
</dbReference>
<reference evidence="10" key="1">
    <citation type="journal article" date="2021" name="J Fungi (Basel)">
        <title>Virulence traits and population genomics of the black yeast Aureobasidium melanogenum.</title>
        <authorList>
            <person name="Cernosa A."/>
            <person name="Sun X."/>
            <person name="Gostincar C."/>
            <person name="Fang C."/>
            <person name="Gunde-Cimerman N."/>
            <person name="Song Z."/>
        </authorList>
    </citation>
    <scope>NUCLEOTIDE SEQUENCE</scope>
    <source>
        <strain evidence="10">EXF-9298</strain>
    </source>
</reference>
<keyword evidence="11" id="KW-1185">Reference proteome</keyword>
<name>A0A9P8FWY4_AURME</name>
<dbReference type="InterPro" id="IPR036259">
    <property type="entry name" value="MFS_trans_sf"/>
</dbReference>
<protein>
    <submittedName>
        <fullName evidence="10">Sugar porter family MFS transporter</fullName>
    </submittedName>
</protein>
<dbReference type="SUPFAM" id="SSF103473">
    <property type="entry name" value="MFS general substrate transporter"/>
    <property type="match status" value="1"/>
</dbReference>
<feature type="transmembrane region" description="Helical" evidence="8">
    <location>
        <begin position="210"/>
        <end position="233"/>
    </location>
</feature>
<dbReference type="InterPro" id="IPR020846">
    <property type="entry name" value="MFS_dom"/>
</dbReference>
<feature type="transmembrane region" description="Helical" evidence="8">
    <location>
        <begin position="470"/>
        <end position="488"/>
    </location>
</feature>
<evidence type="ECO:0000256" key="7">
    <source>
        <dbReference type="RuleBase" id="RU003346"/>
    </source>
</evidence>
<sequence>MKDPEVSATSVPSTPEMMAKVEVPLSKAPEALLQQHDLPVSKAVFLYKKAIFWSIVMSTSIIMEGYDTLLIGSFFGQPAFAEKYGHLTKKHGHQISAPWQSGLNIGSTCGQLAGLLLAGYASERFGFRRTMMAGLLSITGVIFIQFFAPNLAVFEVAQILIGIPLGIFQTTAVVYAHEVAPTPLQGFLTAIGHFIGAGVLRGSLQLKGEWAYKIPFAIQWIWPVMLLPLIFLAPESPWWLVRKARIDEARSMQQRLMSSEMTSENVNRDVNMIVYTTDLEREIQSKSSYLACFKGQDLQRTLVVIGIYCTQTMCGNPLRSSSTYFLEQAGLPTGQSFDMTMISYALAVLGGIASWAMLPFYGRRTVYFWSLVMMLVLLIIIGALGVEDNHTSNRAIPRAIGSILIISSFLYNAAMGPLTNTLCVSIPSSLLRSKSVALARWFYAATGIAAGIMQPYMNNPEAWNWGAKSGFFWAGACLLSVIFAYFFVPETKDRTTAEIDLLYERGISARYSKNATLIELDD</sequence>
<comment type="caution">
    <text evidence="10">The sequence shown here is derived from an EMBL/GenBank/DDBJ whole genome shotgun (WGS) entry which is preliminary data.</text>
</comment>
<feature type="transmembrane region" description="Helical" evidence="8">
    <location>
        <begin position="187"/>
        <end position="204"/>
    </location>
</feature>
<evidence type="ECO:0000259" key="9">
    <source>
        <dbReference type="PROSITE" id="PS50850"/>
    </source>
</evidence>
<feature type="transmembrane region" description="Helical" evidence="8">
    <location>
        <begin position="341"/>
        <end position="361"/>
    </location>
</feature>
<feature type="transmembrane region" description="Helical" evidence="8">
    <location>
        <begin position="438"/>
        <end position="458"/>
    </location>
</feature>
<evidence type="ECO:0000256" key="3">
    <source>
        <dbReference type="ARBA" id="ARBA00022448"/>
    </source>
</evidence>
<evidence type="ECO:0000256" key="2">
    <source>
        <dbReference type="ARBA" id="ARBA00010992"/>
    </source>
</evidence>
<dbReference type="InterPro" id="IPR050360">
    <property type="entry name" value="MFS_Sugar_Transporters"/>
</dbReference>
<dbReference type="PROSITE" id="PS50850">
    <property type="entry name" value="MFS"/>
    <property type="match status" value="1"/>
</dbReference>
<feature type="transmembrane region" description="Helical" evidence="8">
    <location>
        <begin position="154"/>
        <end position="175"/>
    </location>
</feature>
<reference evidence="10" key="2">
    <citation type="submission" date="2021-08" db="EMBL/GenBank/DDBJ databases">
        <authorList>
            <person name="Gostincar C."/>
            <person name="Sun X."/>
            <person name="Song Z."/>
            <person name="Gunde-Cimerman N."/>
        </authorList>
    </citation>
    <scope>NUCLEOTIDE SEQUENCE</scope>
    <source>
        <strain evidence="10">EXF-9298</strain>
    </source>
</reference>
<dbReference type="AlphaFoldDB" id="A0A9P8FWY4"/>
<comment type="similarity">
    <text evidence="2 7">Belongs to the major facilitator superfamily. Sugar transporter (TC 2.A.1.1) family.</text>
</comment>
<evidence type="ECO:0000313" key="10">
    <source>
        <dbReference type="EMBL" id="KAG9983526.1"/>
    </source>
</evidence>
<keyword evidence="3 7" id="KW-0813">Transport</keyword>
<dbReference type="Gene3D" id="1.20.1250.20">
    <property type="entry name" value="MFS general substrate transporter like domains"/>
    <property type="match status" value="1"/>
</dbReference>
<feature type="transmembrane region" description="Helical" evidence="8">
    <location>
        <begin position="130"/>
        <end position="148"/>
    </location>
</feature>
<evidence type="ECO:0000256" key="1">
    <source>
        <dbReference type="ARBA" id="ARBA00004141"/>
    </source>
</evidence>
<feature type="transmembrane region" description="Helical" evidence="8">
    <location>
        <begin position="367"/>
        <end position="386"/>
    </location>
</feature>
<dbReference type="PANTHER" id="PTHR48022:SF5">
    <property type="entry name" value="ALPHA-GLUCOSIDES PERMEASE MPH2-RELATED"/>
    <property type="match status" value="1"/>
</dbReference>
<dbReference type="InterPro" id="IPR005828">
    <property type="entry name" value="MFS_sugar_transport-like"/>
</dbReference>
<feature type="domain" description="Major facilitator superfamily (MFS) profile" evidence="9">
    <location>
        <begin position="53"/>
        <end position="492"/>
    </location>
</feature>
<dbReference type="EMBL" id="JAHFXS010000589">
    <property type="protein sequence ID" value="KAG9983526.1"/>
    <property type="molecule type" value="Genomic_DNA"/>
</dbReference>
<evidence type="ECO:0000256" key="4">
    <source>
        <dbReference type="ARBA" id="ARBA00022692"/>
    </source>
</evidence>
<evidence type="ECO:0000256" key="6">
    <source>
        <dbReference type="ARBA" id="ARBA00023136"/>
    </source>
</evidence>
<keyword evidence="5 8" id="KW-1133">Transmembrane helix</keyword>
<accession>A0A9P8FWY4</accession>
<feature type="transmembrane region" description="Helical" evidence="8">
    <location>
        <begin position="398"/>
        <end position="418"/>
    </location>
</feature>
<comment type="subcellular location">
    <subcellularLocation>
        <location evidence="1">Membrane</location>
        <topology evidence="1">Multi-pass membrane protein</topology>
    </subcellularLocation>
</comment>
<dbReference type="PANTHER" id="PTHR48022">
    <property type="entry name" value="PLASTIDIC GLUCOSE TRANSPORTER 4"/>
    <property type="match status" value="1"/>
</dbReference>
<keyword evidence="6 8" id="KW-0472">Membrane</keyword>
<proteinExistence type="inferred from homology"/>
<dbReference type="InterPro" id="IPR003663">
    <property type="entry name" value="Sugar/inositol_transpt"/>
</dbReference>
<feature type="non-terminal residue" evidence="10">
    <location>
        <position position="1"/>
    </location>
</feature>
<dbReference type="Pfam" id="PF00083">
    <property type="entry name" value="Sugar_tr"/>
    <property type="match status" value="1"/>
</dbReference>
<dbReference type="NCBIfam" id="TIGR00879">
    <property type="entry name" value="SP"/>
    <property type="match status" value="1"/>
</dbReference>
<dbReference type="FunFam" id="1.20.1250.20:FF:000078">
    <property type="entry name" value="MFS maltose transporter, putative"/>
    <property type="match status" value="1"/>
</dbReference>
<evidence type="ECO:0000256" key="8">
    <source>
        <dbReference type="SAM" id="Phobius"/>
    </source>
</evidence>
<keyword evidence="4 8" id="KW-0812">Transmembrane</keyword>
<evidence type="ECO:0000256" key="5">
    <source>
        <dbReference type="ARBA" id="ARBA00022989"/>
    </source>
</evidence>
<gene>
    <name evidence="10" type="ORF">KCU98_g6026</name>
</gene>
<evidence type="ECO:0000313" key="11">
    <source>
        <dbReference type="Proteomes" id="UP000729357"/>
    </source>
</evidence>